<evidence type="ECO:0000313" key="2">
    <source>
        <dbReference type="Proteomes" id="UP001652583"/>
    </source>
</evidence>
<feature type="region of interest" description="Disordered" evidence="1">
    <location>
        <begin position="200"/>
        <end position="231"/>
    </location>
</feature>
<dbReference type="Proteomes" id="UP001652583">
    <property type="component" value="Chromosome B4"/>
</dbReference>
<sequence length="257" mass="27395">MKALGCHQLMARIETKQEESDKRGKMGGRAARRKTKVRGALGAAGLLPSVLLGHFSKPVCSWEPWSDVDGLDNLARPLAFFSSAPLPPTRPHRPHRPVRLQRRGRPDTPRLGCRQDPESGVRSGSARRALASALSLTPRRGTGHARRASGFGGERVSGRAAPDFTGGGGRGGLAQREAGAVLAREIVPLLPGADGGLAARGGLEGRGPGRGLSPGRLLPRPGSKRLRGKPRPRGRIRVFVSIHLLTDILDASSFWQL</sequence>
<feature type="compositionally biased region" description="Low complexity" evidence="1">
    <location>
        <begin position="122"/>
        <end position="136"/>
    </location>
</feature>
<accession>A0ABM3N832</accession>
<reference evidence="3" key="1">
    <citation type="submission" date="2025-08" db="UniProtKB">
        <authorList>
            <consortium name="RefSeq"/>
        </authorList>
    </citation>
    <scope>IDENTIFICATION</scope>
    <source>
        <tissue evidence="3">Blood</tissue>
    </source>
</reference>
<feature type="compositionally biased region" description="Gly residues" evidence="1">
    <location>
        <begin position="200"/>
        <end position="212"/>
    </location>
</feature>
<feature type="region of interest" description="Disordered" evidence="1">
    <location>
        <begin position="15"/>
        <end position="35"/>
    </location>
</feature>
<organism evidence="2 3">
    <name type="scientific">Acinonyx jubatus</name>
    <name type="common">Cheetah</name>
    <dbReference type="NCBI Taxonomy" id="32536"/>
    <lineage>
        <taxon>Eukaryota</taxon>
        <taxon>Metazoa</taxon>
        <taxon>Chordata</taxon>
        <taxon>Craniata</taxon>
        <taxon>Vertebrata</taxon>
        <taxon>Euteleostomi</taxon>
        <taxon>Mammalia</taxon>
        <taxon>Eutheria</taxon>
        <taxon>Laurasiatheria</taxon>
        <taxon>Carnivora</taxon>
        <taxon>Feliformia</taxon>
        <taxon>Felidae</taxon>
        <taxon>Felinae</taxon>
        <taxon>Acinonyx</taxon>
    </lineage>
</organism>
<feature type="compositionally biased region" description="Basic and acidic residues" evidence="1">
    <location>
        <begin position="15"/>
        <end position="24"/>
    </location>
</feature>
<gene>
    <name evidence="3" type="primary">LOC113593097</name>
</gene>
<feature type="compositionally biased region" description="Basic and acidic residues" evidence="1">
    <location>
        <begin position="104"/>
        <end position="119"/>
    </location>
</feature>
<feature type="region of interest" description="Disordered" evidence="1">
    <location>
        <begin position="81"/>
        <end position="172"/>
    </location>
</feature>
<feature type="compositionally biased region" description="Basic residues" evidence="1">
    <location>
        <begin position="90"/>
        <end position="103"/>
    </location>
</feature>
<evidence type="ECO:0000256" key="1">
    <source>
        <dbReference type="SAM" id="MobiDB-lite"/>
    </source>
</evidence>
<dbReference type="GeneID" id="113593097"/>
<feature type="compositionally biased region" description="Basic residues" evidence="1">
    <location>
        <begin position="222"/>
        <end position="231"/>
    </location>
</feature>
<dbReference type="RefSeq" id="XP_053055594.1">
    <property type="nucleotide sequence ID" value="XM_053199619.1"/>
</dbReference>
<name>A0ABM3N832_ACIJB</name>
<evidence type="ECO:0000313" key="3">
    <source>
        <dbReference type="RefSeq" id="XP_053055594.1"/>
    </source>
</evidence>
<protein>
    <submittedName>
        <fullName evidence="3">Uncharacterized protein LOC113593097</fullName>
    </submittedName>
</protein>
<keyword evidence="2" id="KW-1185">Reference proteome</keyword>
<proteinExistence type="predicted"/>